<evidence type="ECO:0000313" key="3">
    <source>
        <dbReference type="Proteomes" id="UP000320762"/>
    </source>
</evidence>
<evidence type="ECO:0000256" key="1">
    <source>
        <dbReference type="SAM" id="SignalP"/>
    </source>
</evidence>
<keyword evidence="3" id="KW-1185">Reference proteome</keyword>
<accession>A0A550C9X7</accession>
<feature type="chain" id="PRO_5022141675" evidence="1">
    <location>
        <begin position="19"/>
        <end position="322"/>
    </location>
</feature>
<feature type="signal peptide" evidence="1">
    <location>
        <begin position="1"/>
        <end position="18"/>
    </location>
</feature>
<name>A0A550C9X7_9AGAR</name>
<organism evidence="2 3">
    <name type="scientific">Schizophyllum amplum</name>
    <dbReference type="NCBI Taxonomy" id="97359"/>
    <lineage>
        <taxon>Eukaryota</taxon>
        <taxon>Fungi</taxon>
        <taxon>Dikarya</taxon>
        <taxon>Basidiomycota</taxon>
        <taxon>Agaricomycotina</taxon>
        <taxon>Agaricomycetes</taxon>
        <taxon>Agaricomycetidae</taxon>
        <taxon>Agaricales</taxon>
        <taxon>Schizophyllaceae</taxon>
        <taxon>Schizophyllum</taxon>
    </lineage>
</organism>
<evidence type="ECO:0000313" key="2">
    <source>
        <dbReference type="EMBL" id="TRM61583.1"/>
    </source>
</evidence>
<proteinExistence type="predicted"/>
<dbReference type="OrthoDB" id="2798046at2759"/>
<gene>
    <name evidence="2" type="ORF">BD626DRAFT_570783</name>
</gene>
<sequence length="322" mass="37255">MLTPLLYCFCALLRHVASFFGHTINVRRIGFLSASDITYSRGKDVHYRIGHIKFTPHIPHRLHLYWGIFVLEDYEGKDELCHVSLARLVTTLWFLPAFFGPTPNTLASVELDDFRVRVYSSSRTPTWLARLRYNVVATVLRGEHIRVDNLKTHTKLSTPTKEHDHEFGYEFRAPTVAQLGRLETRTSFMARGWHMKNWQDRLYQFGAVDMLMRKGLDAEWSSLVLVASDCQYLNTVNAARSRSWRSLLRLTIMLPVQLYDSPMSVLDLSITRMDILFDHFRIRDAEVLHQVDGLAKSISPDDLGLGYYAWDSAARIFMSYCS</sequence>
<dbReference type="EMBL" id="VDMD01000016">
    <property type="protein sequence ID" value="TRM61583.1"/>
    <property type="molecule type" value="Genomic_DNA"/>
</dbReference>
<reference evidence="2 3" key="1">
    <citation type="journal article" date="2019" name="New Phytol.">
        <title>Comparative genomics reveals unique wood-decay strategies and fruiting body development in the Schizophyllaceae.</title>
        <authorList>
            <person name="Almasi E."/>
            <person name="Sahu N."/>
            <person name="Krizsan K."/>
            <person name="Balint B."/>
            <person name="Kovacs G.M."/>
            <person name="Kiss B."/>
            <person name="Cseklye J."/>
            <person name="Drula E."/>
            <person name="Henrissat B."/>
            <person name="Nagy I."/>
            <person name="Chovatia M."/>
            <person name="Adam C."/>
            <person name="LaButti K."/>
            <person name="Lipzen A."/>
            <person name="Riley R."/>
            <person name="Grigoriev I.V."/>
            <person name="Nagy L.G."/>
        </authorList>
    </citation>
    <scope>NUCLEOTIDE SEQUENCE [LARGE SCALE GENOMIC DNA]</scope>
    <source>
        <strain evidence="2 3">NL-1724</strain>
    </source>
</reference>
<keyword evidence="1" id="KW-0732">Signal</keyword>
<dbReference type="Proteomes" id="UP000320762">
    <property type="component" value="Unassembled WGS sequence"/>
</dbReference>
<comment type="caution">
    <text evidence="2">The sequence shown here is derived from an EMBL/GenBank/DDBJ whole genome shotgun (WGS) entry which is preliminary data.</text>
</comment>
<dbReference type="AlphaFoldDB" id="A0A550C9X7"/>
<protein>
    <submittedName>
        <fullName evidence="2">Uncharacterized protein</fullName>
    </submittedName>
</protein>